<evidence type="ECO:0000313" key="11">
    <source>
        <dbReference type="Proteomes" id="UP000265140"/>
    </source>
</evidence>
<reference evidence="10" key="2">
    <citation type="submission" date="2025-08" db="UniProtKB">
        <authorList>
            <consortium name="Ensembl"/>
        </authorList>
    </citation>
    <scope>IDENTIFICATION</scope>
</reference>
<evidence type="ECO:0000313" key="10">
    <source>
        <dbReference type="Ensembl" id="ENSELUP00000088903.1"/>
    </source>
</evidence>
<evidence type="ECO:0000256" key="2">
    <source>
        <dbReference type="ARBA" id="ARBA00007617"/>
    </source>
</evidence>
<name>A0AAY5KIF5_ESOLU</name>
<keyword evidence="4" id="KW-0967">Endosome</keyword>
<evidence type="ECO:0000259" key="9">
    <source>
        <dbReference type="PROSITE" id="PS51314"/>
    </source>
</evidence>
<protein>
    <recommendedName>
        <fullName evidence="9">VPS37 C-terminal domain-containing protein</fullName>
    </recommendedName>
</protein>
<evidence type="ECO:0000256" key="3">
    <source>
        <dbReference type="ARBA" id="ARBA00022448"/>
    </source>
</evidence>
<comment type="subcellular location">
    <subcellularLocation>
        <location evidence="1">Late endosome membrane</location>
        <topology evidence="1">Peripheral membrane protein</topology>
    </subcellularLocation>
</comment>
<sequence>MAEFTEKFSSFTMTQLNEMLEDDEKLNSIVKEMDEMREVQQMKELTLVSNISLAEQNLKLQPSLDLQKNRLTSRYRHLQELYDDYQLRKSTLYHGSGNCSLDILLALLQAEGAKIEEETEVTRHCTHKTLTKTHQYTLYLLLQNMADSFLDGELPLDCFIDDYQRRRCLAHLRRVKIDKLRELVLKGLTRPRQTPSQPSRPQDLPSTPSPYTNGAQSPQSTRAAPSPQPQHSGLPYPVTPYPPMPFSNLGPTGCPSGPNMSQAYPQTPQQHSPSPCLSPRTGFIMQ</sequence>
<keyword evidence="5 7" id="KW-0653">Protein transport</keyword>
<dbReference type="GO" id="GO:0006612">
    <property type="term" value="P:protein targeting to membrane"/>
    <property type="evidence" value="ECO:0007669"/>
    <property type="project" value="TreeGrafter"/>
</dbReference>
<reference evidence="10 11" key="1">
    <citation type="submission" date="2020-02" db="EMBL/GenBank/DDBJ databases">
        <title>Esox lucius (northern pike) genome, fEsoLuc1, primary haplotype.</title>
        <authorList>
            <person name="Myers G."/>
            <person name="Karagic N."/>
            <person name="Meyer A."/>
            <person name="Pippel M."/>
            <person name="Reichard M."/>
            <person name="Winkler S."/>
            <person name="Tracey A."/>
            <person name="Sims Y."/>
            <person name="Howe K."/>
            <person name="Rhie A."/>
            <person name="Formenti G."/>
            <person name="Durbin R."/>
            <person name="Fedrigo O."/>
            <person name="Jarvis E.D."/>
        </authorList>
    </citation>
    <scope>NUCLEOTIDE SEQUENCE [LARGE SCALE GENOMIC DNA]</scope>
</reference>
<dbReference type="Pfam" id="PF07200">
    <property type="entry name" value="Mod_r"/>
    <property type="match status" value="1"/>
</dbReference>
<dbReference type="InterPro" id="IPR009851">
    <property type="entry name" value="Mod_r"/>
</dbReference>
<feature type="region of interest" description="Disordered" evidence="8">
    <location>
        <begin position="188"/>
        <end position="286"/>
    </location>
</feature>
<keyword evidence="11" id="KW-1185">Reference proteome</keyword>
<reference evidence="10" key="3">
    <citation type="submission" date="2025-09" db="UniProtKB">
        <authorList>
            <consortium name="Ensembl"/>
        </authorList>
    </citation>
    <scope>IDENTIFICATION</scope>
</reference>
<dbReference type="GO" id="GO:0031902">
    <property type="term" value="C:late endosome membrane"/>
    <property type="evidence" value="ECO:0007669"/>
    <property type="project" value="UniProtKB-SubCell"/>
</dbReference>
<dbReference type="Proteomes" id="UP000265140">
    <property type="component" value="Chromosome 14"/>
</dbReference>
<evidence type="ECO:0000256" key="4">
    <source>
        <dbReference type="ARBA" id="ARBA00022753"/>
    </source>
</evidence>
<organism evidence="10 11">
    <name type="scientific">Esox lucius</name>
    <name type="common">Northern pike</name>
    <dbReference type="NCBI Taxonomy" id="8010"/>
    <lineage>
        <taxon>Eukaryota</taxon>
        <taxon>Metazoa</taxon>
        <taxon>Chordata</taxon>
        <taxon>Craniata</taxon>
        <taxon>Vertebrata</taxon>
        <taxon>Euteleostomi</taxon>
        <taxon>Actinopterygii</taxon>
        <taxon>Neopterygii</taxon>
        <taxon>Teleostei</taxon>
        <taxon>Protacanthopterygii</taxon>
        <taxon>Esociformes</taxon>
        <taxon>Esocidae</taxon>
        <taxon>Esox</taxon>
    </lineage>
</organism>
<feature type="domain" description="VPS37 C-terminal" evidence="9">
    <location>
        <begin position="82"/>
        <end position="194"/>
    </location>
</feature>
<dbReference type="GO" id="GO:0006623">
    <property type="term" value="P:protein targeting to vacuole"/>
    <property type="evidence" value="ECO:0007669"/>
    <property type="project" value="TreeGrafter"/>
</dbReference>
<dbReference type="PANTHER" id="PTHR13678:SF9">
    <property type="entry name" value="VACUOLAR PROTEIN SORTING-ASSOCIATED PROTEIN 37B"/>
    <property type="match status" value="1"/>
</dbReference>
<keyword evidence="3 7" id="KW-0813">Transport</keyword>
<feature type="compositionally biased region" description="Polar residues" evidence="8">
    <location>
        <begin position="258"/>
        <end position="275"/>
    </location>
</feature>
<dbReference type="PANTHER" id="PTHR13678">
    <property type="entry name" value="VACUOLAR PROTEIN SORTING-ASSOCIATED PROTEIN 37"/>
    <property type="match status" value="1"/>
</dbReference>
<dbReference type="GO" id="GO:0043162">
    <property type="term" value="P:ubiquitin-dependent protein catabolic process via the multivesicular body sorting pathway"/>
    <property type="evidence" value="ECO:0007669"/>
    <property type="project" value="TreeGrafter"/>
</dbReference>
<evidence type="ECO:0000256" key="5">
    <source>
        <dbReference type="ARBA" id="ARBA00022927"/>
    </source>
</evidence>
<evidence type="ECO:0000256" key="7">
    <source>
        <dbReference type="PROSITE-ProRule" id="PRU00646"/>
    </source>
</evidence>
<dbReference type="GeneTree" id="ENSGT00950000183012"/>
<dbReference type="GO" id="GO:0000813">
    <property type="term" value="C:ESCRT I complex"/>
    <property type="evidence" value="ECO:0007669"/>
    <property type="project" value="TreeGrafter"/>
</dbReference>
<evidence type="ECO:0000256" key="6">
    <source>
        <dbReference type="ARBA" id="ARBA00025010"/>
    </source>
</evidence>
<feature type="compositionally biased region" description="Polar residues" evidence="8">
    <location>
        <begin position="204"/>
        <end position="223"/>
    </location>
</feature>
<evidence type="ECO:0000256" key="8">
    <source>
        <dbReference type="SAM" id="MobiDB-lite"/>
    </source>
</evidence>
<feature type="compositionally biased region" description="Low complexity" evidence="8">
    <location>
        <begin position="190"/>
        <end position="202"/>
    </location>
</feature>
<accession>A0AAY5KIF5</accession>
<proteinExistence type="inferred from homology"/>
<dbReference type="PROSITE" id="PS51314">
    <property type="entry name" value="VPS37_C"/>
    <property type="match status" value="1"/>
</dbReference>
<dbReference type="Ensembl" id="ENSELUT00000110689.1">
    <property type="protein sequence ID" value="ENSELUP00000088903.1"/>
    <property type="gene ID" value="ENSELUG00000039827.1"/>
</dbReference>
<comment type="function">
    <text evidence="6">Component of the ESCRT-I complex, a regulator of vesicular trafficking process. Required for the sorting of endocytic ubiquitinated cargos into multivesicular bodies. May be involved in cell growth and differentiation.</text>
</comment>
<dbReference type="AlphaFoldDB" id="A0AAY5KIF5"/>
<gene>
    <name evidence="10" type="primary">VPS37B</name>
</gene>
<evidence type="ECO:0000256" key="1">
    <source>
        <dbReference type="ARBA" id="ARBA00004633"/>
    </source>
</evidence>
<comment type="similarity">
    <text evidence="2">Belongs to the VPS37 family.</text>
</comment>